<gene>
    <name evidence="2" type="ORF">CR513_08951</name>
</gene>
<dbReference type="InterPro" id="IPR039537">
    <property type="entry name" value="Retrotran_Ty1/copia-like"/>
</dbReference>
<dbReference type="PROSITE" id="PS50994">
    <property type="entry name" value="INTEGRASE"/>
    <property type="match status" value="1"/>
</dbReference>
<dbReference type="OrthoDB" id="1716327at2759"/>
<dbReference type="GO" id="GO:0015074">
    <property type="term" value="P:DNA integration"/>
    <property type="evidence" value="ECO:0007669"/>
    <property type="project" value="InterPro"/>
</dbReference>
<feature type="non-terminal residue" evidence="2">
    <location>
        <position position="1"/>
    </location>
</feature>
<dbReference type="Gene3D" id="3.30.420.10">
    <property type="entry name" value="Ribonuclease H-like superfamily/Ribonuclease H"/>
    <property type="match status" value="1"/>
</dbReference>
<reference evidence="2" key="1">
    <citation type="submission" date="2018-05" db="EMBL/GenBank/DDBJ databases">
        <title>Draft genome of Mucuna pruriens seed.</title>
        <authorList>
            <person name="Nnadi N.E."/>
            <person name="Vos R."/>
            <person name="Hasami M.H."/>
            <person name="Devisetty U.K."/>
            <person name="Aguiy J.C."/>
        </authorList>
    </citation>
    <scope>NUCLEOTIDE SEQUENCE [LARGE SCALE GENOMIC DNA]</scope>
    <source>
        <strain evidence="2">JCA_2017</strain>
    </source>
</reference>
<comment type="caution">
    <text evidence="2">The sequence shown here is derived from an EMBL/GenBank/DDBJ whole genome shotgun (WGS) entry which is preliminary data.</text>
</comment>
<protein>
    <recommendedName>
        <fullName evidence="1">Integrase catalytic domain-containing protein</fullName>
    </recommendedName>
</protein>
<dbReference type="PANTHER" id="PTHR42648:SF21">
    <property type="entry name" value="CYSTEINE-RICH RLK (RECEPTOR-LIKE PROTEIN KINASE) 8"/>
    <property type="match status" value="1"/>
</dbReference>
<dbReference type="InterPro" id="IPR036397">
    <property type="entry name" value="RNaseH_sf"/>
</dbReference>
<proteinExistence type="predicted"/>
<dbReference type="InterPro" id="IPR001584">
    <property type="entry name" value="Integrase_cat-core"/>
</dbReference>
<dbReference type="SUPFAM" id="SSF53098">
    <property type="entry name" value="Ribonuclease H-like"/>
    <property type="match status" value="1"/>
</dbReference>
<name>A0A371HW12_MUCPR</name>
<dbReference type="GO" id="GO:0003676">
    <property type="term" value="F:nucleic acid binding"/>
    <property type="evidence" value="ECO:0007669"/>
    <property type="project" value="InterPro"/>
</dbReference>
<organism evidence="2 3">
    <name type="scientific">Mucuna pruriens</name>
    <name type="common">Velvet bean</name>
    <name type="synonym">Dolichos pruriens</name>
    <dbReference type="NCBI Taxonomy" id="157652"/>
    <lineage>
        <taxon>Eukaryota</taxon>
        <taxon>Viridiplantae</taxon>
        <taxon>Streptophyta</taxon>
        <taxon>Embryophyta</taxon>
        <taxon>Tracheophyta</taxon>
        <taxon>Spermatophyta</taxon>
        <taxon>Magnoliopsida</taxon>
        <taxon>eudicotyledons</taxon>
        <taxon>Gunneridae</taxon>
        <taxon>Pentapetalae</taxon>
        <taxon>rosids</taxon>
        <taxon>fabids</taxon>
        <taxon>Fabales</taxon>
        <taxon>Fabaceae</taxon>
        <taxon>Papilionoideae</taxon>
        <taxon>50 kb inversion clade</taxon>
        <taxon>NPAAA clade</taxon>
        <taxon>indigoferoid/millettioid clade</taxon>
        <taxon>Phaseoleae</taxon>
        <taxon>Mucuna</taxon>
    </lineage>
</organism>
<feature type="domain" description="Integrase catalytic" evidence="1">
    <location>
        <begin position="36"/>
        <end position="121"/>
    </location>
</feature>
<accession>A0A371HW12</accession>
<dbReference type="InterPro" id="IPR012337">
    <property type="entry name" value="RNaseH-like_sf"/>
</dbReference>
<evidence type="ECO:0000313" key="3">
    <source>
        <dbReference type="Proteomes" id="UP000257109"/>
    </source>
</evidence>
<dbReference type="EMBL" id="QJKJ01001571">
    <property type="protein sequence ID" value="RDY06981.1"/>
    <property type="molecule type" value="Genomic_DNA"/>
</dbReference>
<dbReference type="Proteomes" id="UP000257109">
    <property type="component" value="Unassembled WGS sequence"/>
</dbReference>
<keyword evidence="3" id="KW-1185">Reference proteome</keyword>
<dbReference type="PANTHER" id="PTHR42648">
    <property type="entry name" value="TRANSPOSASE, PUTATIVE-RELATED"/>
    <property type="match status" value="1"/>
</dbReference>
<evidence type="ECO:0000313" key="2">
    <source>
        <dbReference type="EMBL" id="RDY06981.1"/>
    </source>
</evidence>
<dbReference type="AlphaFoldDB" id="A0A371HW12"/>
<sequence>MDLAKETWTCKLKAYLKAKKKGKQVKGSFESKNIISTSRPLELLHIDQFSPTRIASISGKHYGLVVVDDYSKWTWVMFLTHKDESFKVFYIFYKKVQNKKAINIASIKSDHGENLKMKTFKGSMKNMVSFIIFPIQEHHNIMDLWKGKIYIFKRWKKPC</sequence>
<evidence type="ECO:0000259" key="1">
    <source>
        <dbReference type="PROSITE" id="PS50994"/>
    </source>
</evidence>